<evidence type="ECO:0000313" key="4">
    <source>
        <dbReference type="Proteomes" id="UP000663833"/>
    </source>
</evidence>
<evidence type="ECO:0000256" key="1">
    <source>
        <dbReference type="SAM" id="MobiDB-lite"/>
    </source>
</evidence>
<accession>A0A818B303</accession>
<sequence>MLSLSSSQLEPSALLSHARLTIESLIQRPSTITTSNAFDEFSILDQLIDVSNDVDRFEDGENRKFLNIAQLITASTCIYSRRVDALYQLINTFQSSSSSSQNKIHDENISDDDQESESIIMDNKPEENQPKKIVPEKKKRTKAHNHSFICHDLSKINLNPSKNFFLDRTSLVELQLFQKHVPIGNQQFWMNDHQPIIFDLLFHEQFVDFEEDYQQPEQLIDVLNKLSPIKQQQPSTFDDNDIPLPIPAYDDEESSSIIEHEKLIGKTKSNRSRSKKVKLDIDLNIFRTGLTDEQQERFCFHKMRPISNRIKIEQKDFFIKKFNRNHFDKLIKDCPTSVVSIFIHPTITIQHVTIRERYSIKIDASFSRTIRSPPIPLSDVLNDDALMPLPLSPTPSFTYDINEDIQEDVDIRLQTDMEQMLDAATQHSNEEQQHNKIFLELRSLIVSYMNQHDSVQQVNADDLLDSLNDNYCLPLVFSQLLHLCGATQRYALHSTSNDNLFIEKLI</sequence>
<feature type="region of interest" description="Disordered" evidence="1">
    <location>
        <begin position="97"/>
        <end position="130"/>
    </location>
</feature>
<evidence type="ECO:0008006" key="5">
    <source>
        <dbReference type="Google" id="ProtNLM"/>
    </source>
</evidence>
<dbReference type="Proteomes" id="UP000663833">
    <property type="component" value="Unassembled WGS sequence"/>
</dbReference>
<comment type="caution">
    <text evidence="2">The sequence shown here is derived from an EMBL/GenBank/DDBJ whole genome shotgun (WGS) entry which is preliminary data.</text>
</comment>
<dbReference type="AlphaFoldDB" id="A0A818B303"/>
<dbReference type="EMBL" id="CAJOBO010000830">
    <property type="protein sequence ID" value="CAF4296955.1"/>
    <property type="molecule type" value="Genomic_DNA"/>
</dbReference>
<protein>
    <recommendedName>
        <fullName evidence="5">Condensin complex subunit 2</fullName>
    </recommendedName>
</protein>
<gene>
    <name evidence="3" type="ORF">HFQ381_LOCUS13290</name>
    <name evidence="2" type="ORF">LUA448_LOCUS18466</name>
</gene>
<reference evidence="2" key="1">
    <citation type="submission" date="2021-02" db="EMBL/GenBank/DDBJ databases">
        <authorList>
            <person name="Nowell W R."/>
        </authorList>
    </citation>
    <scope>NUCLEOTIDE SEQUENCE</scope>
</reference>
<proteinExistence type="predicted"/>
<name>A0A818B303_9BILA</name>
<evidence type="ECO:0000313" key="2">
    <source>
        <dbReference type="EMBL" id="CAF3410630.1"/>
    </source>
</evidence>
<organism evidence="2 4">
    <name type="scientific">Rotaria socialis</name>
    <dbReference type="NCBI Taxonomy" id="392032"/>
    <lineage>
        <taxon>Eukaryota</taxon>
        <taxon>Metazoa</taxon>
        <taxon>Spiralia</taxon>
        <taxon>Gnathifera</taxon>
        <taxon>Rotifera</taxon>
        <taxon>Eurotatoria</taxon>
        <taxon>Bdelloidea</taxon>
        <taxon>Philodinida</taxon>
        <taxon>Philodinidae</taxon>
        <taxon>Rotaria</taxon>
    </lineage>
</organism>
<dbReference type="Proteomes" id="UP000663851">
    <property type="component" value="Unassembled WGS sequence"/>
</dbReference>
<dbReference type="EMBL" id="CAJNYD010002314">
    <property type="protein sequence ID" value="CAF3410630.1"/>
    <property type="molecule type" value="Genomic_DNA"/>
</dbReference>
<evidence type="ECO:0000313" key="3">
    <source>
        <dbReference type="EMBL" id="CAF4296955.1"/>
    </source>
</evidence>